<dbReference type="AlphaFoldDB" id="A0A9D4NUM5"/>
<comment type="caution">
    <text evidence="1">The sequence shown here is derived from an EMBL/GenBank/DDBJ whole genome shotgun (WGS) entry which is preliminary data.</text>
</comment>
<gene>
    <name evidence="1" type="ORF">HUG17_9165</name>
</gene>
<proteinExistence type="predicted"/>
<reference evidence="1" key="2">
    <citation type="journal article" date="2021" name="World Allergy Organ. J.">
        <title>Chromosome-level assembly of Dermatophagoides farinae genome and transcriptome reveals two novel allergens Der f 37 and Der f 39.</title>
        <authorList>
            <person name="Chen J."/>
            <person name="Cai Z."/>
            <person name="Fan D."/>
            <person name="Hu J."/>
            <person name="Hou Y."/>
            <person name="He Y."/>
            <person name="Zhang Z."/>
            <person name="Zhao Z."/>
            <person name="Gao P."/>
            <person name="Hu W."/>
            <person name="Sun J."/>
            <person name="Li J."/>
            <person name="Ji K."/>
        </authorList>
    </citation>
    <scope>NUCLEOTIDE SEQUENCE</scope>
    <source>
        <strain evidence="1">JKM2019</strain>
    </source>
</reference>
<dbReference type="EMBL" id="SDOV01000008">
    <property type="protein sequence ID" value="KAH7638060.1"/>
    <property type="molecule type" value="Genomic_DNA"/>
</dbReference>
<dbReference type="Proteomes" id="UP000828236">
    <property type="component" value="Unassembled WGS sequence"/>
</dbReference>
<evidence type="ECO:0000313" key="1">
    <source>
        <dbReference type="EMBL" id="KAH7638060.1"/>
    </source>
</evidence>
<dbReference type="OrthoDB" id="10460226at2759"/>
<accession>A0A9D4NUM5</accession>
<sequence length="382" mass="46032">MSSLEESYQKRKKALRKFDDYFNSLTDGHDEELCLEKMNIRQLIEQIRSFNRNLADDDNLYEDELVEQFNSRAHRLAKFLNDSTDIGMDEELPKKMMINKDIQIKPSQRQSEPRMFQNDDFDLNNENDHIDSLLTIYYIGELELTDNNWFDYYPKLMEFIVRDPKIPDERTRINYLKQTVQKNPKAIQLIKDERSIKNATKILEEHFDDWTLQKRALFIKEMIEKFHFDKNRESDEANFRQLLDIALHIRFNVSEEFQQKYFPMILYKLPNWIRARTLSHFIRMMRAKLRIYDAQHVLKAGTYEELEKLFDRLIVNGRPCPICYHLHNQMKAHPIVRCRHLNEFRNRFNNRNSNNLTMSMADLSISSNQLSNDQSGRSNQKW</sequence>
<reference evidence="1" key="1">
    <citation type="submission" date="2020-06" db="EMBL/GenBank/DDBJ databases">
        <authorList>
            <person name="Ji K."/>
            <person name="Li J."/>
        </authorList>
    </citation>
    <scope>NUCLEOTIDE SEQUENCE</scope>
    <source>
        <strain evidence="1">JKM2019</strain>
        <tissue evidence="1">Whole body</tissue>
    </source>
</reference>
<name>A0A9D4NUM5_DERFA</name>
<organism evidence="1">
    <name type="scientific">Dermatophagoides farinae</name>
    <name type="common">American house dust mite</name>
    <dbReference type="NCBI Taxonomy" id="6954"/>
    <lineage>
        <taxon>Eukaryota</taxon>
        <taxon>Metazoa</taxon>
        <taxon>Ecdysozoa</taxon>
        <taxon>Arthropoda</taxon>
        <taxon>Chelicerata</taxon>
        <taxon>Arachnida</taxon>
        <taxon>Acari</taxon>
        <taxon>Acariformes</taxon>
        <taxon>Sarcoptiformes</taxon>
        <taxon>Astigmata</taxon>
        <taxon>Psoroptidia</taxon>
        <taxon>Analgoidea</taxon>
        <taxon>Pyroglyphidae</taxon>
        <taxon>Dermatophagoidinae</taxon>
        <taxon>Dermatophagoides</taxon>
    </lineage>
</organism>
<protein>
    <submittedName>
        <fullName evidence="1">Uncharacterized protein</fullName>
    </submittedName>
</protein>